<gene>
    <name evidence="2" type="ORF">C0029_02760</name>
</gene>
<dbReference type="RefSeq" id="WP_102106105.1">
    <property type="nucleotide sequence ID" value="NZ_BMYL01000001.1"/>
</dbReference>
<dbReference type="InterPro" id="IPR041999">
    <property type="entry name" value="Sortase_D_1"/>
</dbReference>
<keyword evidence="1" id="KW-0378">Hydrolase</keyword>
<dbReference type="GO" id="GO:0016787">
    <property type="term" value="F:hydrolase activity"/>
    <property type="evidence" value="ECO:0007669"/>
    <property type="project" value="UniProtKB-KW"/>
</dbReference>
<dbReference type="CDD" id="cd05828">
    <property type="entry name" value="Sortase_D_1"/>
    <property type="match status" value="1"/>
</dbReference>
<evidence type="ECO:0000313" key="3">
    <source>
        <dbReference type="Proteomes" id="UP000235162"/>
    </source>
</evidence>
<sequence>MPDLLWRALWPLLLLVALQQLGGAGLIHAKAWLAPLLMERAFAESAARGGAAVRPWPWADTWPVAELRVPSMRISRMVLAGDSGNVLAFGPGHSAGSAPLGGSGESVIGGHRDTHFGFLEQVTPGTPVLLQLADGRGVHYRVVATEVVDTRRHALQTGVNETRLLLVTCYPFDALDSNGPLRYVVTAEPVARMHL</sequence>
<accession>A0AAP8SPB6</accession>
<name>A0AAP8SPB6_9GAMM</name>
<dbReference type="NCBIfam" id="TIGR03784">
    <property type="entry name" value="marine_sortase"/>
    <property type="match status" value="1"/>
</dbReference>
<dbReference type="Proteomes" id="UP000235162">
    <property type="component" value="Unassembled WGS sequence"/>
</dbReference>
<protein>
    <submittedName>
        <fullName evidence="2">Class GN sortase</fullName>
    </submittedName>
</protein>
<dbReference type="Pfam" id="PF04203">
    <property type="entry name" value="Sortase"/>
    <property type="match status" value="1"/>
</dbReference>
<dbReference type="AlphaFoldDB" id="A0AAP8SPB6"/>
<dbReference type="NCBIfam" id="TIGR01076">
    <property type="entry name" value="sortase_fam"/>
    <property type="match status" value="1"/>
</dbReference>
<dbReference type="InterPro" id="IPR005754">
    <property type="entry name" value="Sortase"/>
</dbReference>
<comment type="caution">
    <text evidence="2">The sequence shown here is derived from an EMBL/GenBank/DDBJ whole genome shotgun (WGS) entry which is preliminary data.</text>
</comment>
<dbReference type="Gene3D" id="2.40.260.10">
    <property type="entry name" value="Sortase"/>
    <property type="match status" value="1"/>
</dbReference>
<dbReference type="SUPFAM" id="SSF63817">
    <property type="entry name" value="Sortase"/>
    <property type="match status" value="1"/>
</dbReference>
<reference evidence="2 3" key="1">
    <citation type="submission" date="2018-01" db="EMBL/GenBank/DDBJ databases">
        <title>The draft genome sequence of Halioglobus japonicus S1-36.</title>
        <authorList>
            <person name="Du Z.-J."/>
            <person name="Shi M.-J."/>
        </authorList>
    </citation>
    <scope>NUCLEOTIDE SEQUENCE [LARGE SCALE GENOMIC DNA]</scope>
    <source>
        <strain evidence="2 3">S1-36</strain>
    </source>
</reference>
<dbReference type="InterPro" id="IPR022445">
    <property type="entry name" value="Sortase_proteobact_type"/>
</dbReference>
<proteinExistence type="predicted"/>
<organism evidence="2 3">
    <name type="scientific">Halioglobus japonicus</name>
    <dbReference type="NCBI Taxonomy" id="930805"/>
    <lineage>
        <taxon>Bacteria</taxon>
        <taxon>Pseudomonadati</taxon>
        <taxon>Pseudomonadota</taxon>
        <taxon>Gammaproteobacteria</taxon>
        <taxon>Cellvibrionales</taxon>
        <taxon>Halieaceae</taxon>
        <taxon>Halioglobus</taxon>
    </lineage>
</organism>
<keyword evidence="3" id="KW-1185">Reference proteome</keyword>
<evidence type="ECO:0000313" key="2">
    <source>
        <dbReference type="EMBL" id="PLW87525.1"/>
    </source>
</evidence>
<dbReference type="InterPro" id="IPR023365">
    <property type="entry name" value="Sortase_dom-sf"/>
</dbReference>
<evidence type="ECO:0000256" key="1">
    <source>
        <dbReference type="ARBA" id="ARBA00022801"/>
    </source>
</evidence>
<dbReference type="EMBL" id="PKUR01000001">
    <property type="protein sequence ID" value="PLW87525.1"/>
    <property type="molecule type" value="Genomic_DNA"/>
</dbReference>